<evidence type="ECO:0000256" key="10">
    <source>
        <dbReference type="ARBA" id="ARBA00022946"/>
    </source>
</evidence>
<evidence type="ECO:0000256" key="11">
    <source>
        <dbReference type="ARBA" id="ARBA00023002"/>
    </source>
</evidence>
<dbReference type="PROSITE" id="PS51349">
    <property type="entry name" value="FMN_HYDROXY_ACID_DH_2"/>
    <property type="match status" value="1"/>
</dbReference>
<keyword evidence="6" id="KW-0349">Heme</keyword>
<keyword evidence="7" id="KW-0285">Flavoprotein</keyword>
<comment type="subcellular location">
    <subcellularLocation>
        <location evidence="3">Mitochondrion intermembrane space</location>
    </subcellularLocation>
</comment>
<keyword evidence="26" id="KW-1185">Reference proteome</keyword>
<keyword evidence="8" id="KW-0288">FMN</keyword>
<evidence type="ECO:0000256" key="19">
    <source>
        <dbReference type="ARBA" id="ARBA00075949"/>
    </source>
</evidence>
<reference evidence="25" key="1">
    <citation type="submission" date="2023-02" db="EMBL/GenBank/DDBJ databases">
        <title>Identification and recombinant expression of a fungal hydrolase from Papiliotrema laurentii that hydrolyzes apple cutin and clears colloidal polyester polyurethane.</title>
        <authorList>
            <consortium name="DOE Joint Genome Institute"/>
            <person name="Roman V.A."/>
            <person name="Bojanowski C."/>
            <person name="Crable B.R."/>
            <person name="Wagner D.N."/>
            <person name="Hung C.S."/>
            <person name="Nadeau L.J."/>
            <person name="Schratz L."/>
            <person name="Haridas S."/>
            <person name="Pangilinan J."/>
            <person name="Lipzen A."/>
            <person name="Na H."/>
            <person name="Yan M."/>
            <person name="Ng V."/>
            <person name="Grigoriev I.V."/>
            <person name="Spatafora J.W."/>
            <person name="Barlow D."/>
            <person name="Biffinger J."/>
            <person name="Kelley-Loughnane N."/>
            <person name="Varaljay V.A."/>
            <person name="Crookes-Goodson W.J."/>
        </authorList>
    </citation>
    <scope>NUCLEOTIDE SEQUENCE</scope>
    <source>
        <strain evidence="25">5307AH</strain>
    </source>
</reference>
<keyword evidence="5" id="KW-0813">Transport</keyword>
<evidence type="ECO:0000259" key="23">
    <source>
        <dbReference type="PROSITE" id="PS50255"/>
    </source>
</evidence>
<proteinExistence type="inferred from homology"/>
<keyword evidence="12" id="KW-0408">Iron</keyword>
<dbReference type="EC" id="1.1.2.3" evidence="17"/>
<evidence type="ECO:0000256" key="13">
    <source>
        <dbReference type="ARBA" id="ARBA00023128"/>
    </source>
</evidence>
<evidence type="ECO:0000256" key="22">
    <source>
        <dbReference type="SAM" id="MobiDB-lite"/>
    </source>
</evidence>
<evidence type="ECO:0000256" key="2">
    <source>
        <dbReference type="ARBA" id="ARBA00001970"/>
    </source>
</evidence>
<dbReference type="InterPro" id="IPR037458">
    <property type="entry name" value="L-MDH/L-LDH_FMN-bd"/>
</dbReference>
<dbReference type="InterPro" id="IPR037396">
    <property type="entry name" value="FMN_HAD"/>
</dbReference>
<dbReference type="SUPFAM" id="SSF55856">
    <property type="entry name" value="Cytochrome b5-like heme/steroid binding domain"/>
    <property type="match status" value="1"/>
</dbReference>
<dbReference type="SMART" id="SM01117">
    <property type="entry name" value="Cyt-b5"/>
    <property type="match status" value="1"/>
</dbReference>
<keyword evidence="10" id="KW-0809">Transit peptide</keyword>
<evidence type="ECO:0000313" key="26">
    <source>
        <dbReference type="Proteomes" id="UP001182556"/>
    </source>
</evidence>
<keyword evidence="11" id="KW-0560">Oxidoreductase</keyword>
<comment type="caution">
    <text evidence="25">The sequence shown here is derived from an EMBL/GenBank/DDBJ whole genome shotgun (WGS) entry which is preliminary data.</text>
</comment>
<evidence type="ECO:0000256" key="4">
    <source>
        <dbReference type="ARBA" id="ARBA00011881"/>
    </source>
</evidence>
<evidence type="ECO:0000256" key="16">
    <source>
        <dbReference type="ARBA" id="ARBA00061589"/>
    </source>
</evidence>
<feature type="region of interest" description="Disordered" evidence="22">
    <location>
        <begin position="545"/>
        <end position="567"/>
    </location>
</feature>
<dbReference type="GO" id="GO:0005758">
    <property type="term" value="C:mitochondrial intermembrane space"/>
    <property type="evidence" value="ECO:0007669"/>
    <property type="project" value="UniProtKB-SubCell"/>
</dbReference>
<evidence type="ECO:0000256" key="17">
    <source>
        <dbReference type="ARBA" id="ARBA00066458"/>
    </source>
</evidence>
<evidence type="ECO:0000256" key="5">
    <source>
        <dbReference type="ARBA" id="ARBA00022448"/>
    </source>
</evidence>
<evidence type="ECO:0000256" key="20">
    <source>
        <dbReference type="ARBA" id="ARBA00078774"/>
    </source>
</evidence>
<dbReference type="FunFam" id="3.10.120.10:FF:000009">
    <property type="entry name" value="Cytochrome b2, mitochondrial, putative"/>
    <property type="match status" value="1"/>
</dbReference>
<comment type="catalytic activity">
    <reaction evidence="14">
        <text>(S)-lactate + 2 Fe(III)-[cytochrome c] = 2 Fe(II)-[cytochrome c] + pyruvate + 2 H(+)</text>
        <dbReference type="Rhea" id="RHEA:19909"/>
        <dbReference type="Rhea" id="RHEA-COMP:10350"/>
        <dbReference type="Rhea" id="RHEA-COMP:14399"/>
        <dbReference type="ChEBI" id="CHEBI:15361"/>
        <dbReference type="ChEBI" id="CHEBI:15378"/>
        <dbReference type="ChEBI" id="CHEBI:16651"/>
        <dbReference type="ChEBI" id="CHEBI:29033"/>
        <dbReference type="ChEBI" id="CHEBI:29034"/>
        <dbReference type="EC" id="1.1.2.3"/>
    </reaction>
    <physiologicalReaction direction="left-to-right" evidence="14">
        <dbReference type="Rhea" id="RHEA:19910"/>
    </physiologicalReaction>
</comment>
<comment type="subunit">
    <text evidence="4">Homotetramer.</text>
</comment>
<comment type="cofactor">
    <cofactor evidence="2">
        <name>heme b</name>
        <dbReference type="ChEBI" id="CHEBI:60344"/>
    </cofactor>
</comment>
<name>A0AAD9FMG1_PAPLA</name>
<evidence type="ECO:0000256" key="3">
    <source>
        <dbReference type="ARBA" id="ARBA00004569"/>
    </source>
</evidence>
<gene>
    <name evidence="25" type="ORF">DB88DRAFT_109017</name>
</gene>
<dbReference type="CDD" id="cd02922">
    <property type="entry name" value="FCB2_FMN"/>
    <property type="match status" value="1"/>
</dbReference>
<dbReference type="SUPFAM" id="SSF51395">
    <property type="entry name" value="FMN-linked oxidoreductases"/>
    <property type="match status" value="1"/>
</dbReference>
<evidence type="ECO:0000256" key="9">
    <source>
        <dbReference type="ARBA" id="ARBA00022723"/>
    </source>
</evidence>
<protein>
    <recommendedName>
        <fullName evidence="18">L-lactate dehydrogenase (cytochrome)</fullName>
        <ecNumber evidence="17">1.1.2.3</ecNumber>
    </recommendedName>
    <alternativeName>
        <fullName evidence="20">Cytochrome b2</fullName>
    </alternativeName>
    <alternativeName>
        <fullName evidence="19">Flavocytochrome b2</fullName>
    </alternativeName>
    <alternativeName>
        <fullName evidence="21">L-lactate ferricytochrome c oxidoreductase</fullName>
    </alternativeName>
</protein>
<dbReference type="GO" id="GO:0004460">
    <property type="term" value="F:L-lactate dehydrogenase (cytochrome) activity"/>
    <property type="evidence" value="ECO:0007669"/>
    <property type="project" value="UniProtKB-EC"/>
</dbReference>
<organism evidence="25 26">
    <name type="scientific">Papiliotrema laurentii</name>
    <name type="common">Cryptococcus laurentii</name>
    <dbReference type="NCBI Taxonomy" id="5418"/>
    <lineage>
        <taxon>Eukaryota</taxon>
        <taxon>Fungi</taxon>
        <taxon>Dikarya</taxon>
        <taxon>Basidiomycota</taxon>
        <taxon>Agaricomycotina</taxon>
        <taxon>Tremellomycetes</taxon>
        <taxon>Tremellales</taxon>
        <taxon>Rhynchogastremaceae</taxon>
        <taxon>Papiliotrema</taxon>
    </lineage>
</organism>
<evidence type="ECO:0000256" key="14">
    <source>
        <dbReference type="ARBA" id="ARBA00052399"/>
    </source>
</evidence>
<sequence length="567" mass="61419">MFRSTALPRTVTGRLGAGTIKRSASTARSSYSKPMRYGGAIAISLASLAYLKSPTYLDSLTTAKDIDDNPSPPPSRAEGKGLIPYSEVQKHNTPEDCWVVIDGKVYDLTEFAKENHPGGSHPIHRVAGRDATGIFQPTHPPGTIENGLDPEAYLGLVDPMTLPEIAPPSGSSSKQERKIELSEIIGIPDFDEAARRILTGKAWAYMSAGATDMYTLDLNRKAFNWILFRPRVMVDVDVVDTSTHMLGQKTSLPIFLCPTGMAGLAHPQGERLLSAGAGDCDAIYMVSTNASAPLDEIIGAKTKTNQPLFMQLYVDRNRSKTEALLKKINSLGLKAIFVTVDAAAPGKREADERSRAEVELQSGVSGGKIATDTKGGGIGRSVGGFIDPKLSWDDIAWLRKHTHLPIGLKGVQTVEDVVKAAELGVDAIYLSNHGGRALDTAPPALYTLLEVHKMCPEVMRKCEFYIDGGVRRGTDVVKALCLGAKGVGLGRPFLYSLTYGKEGVVHGIEILRDEIETTMRLLGVTRIDQLGPHLLNTRILDSQINEGPHWGPQEKRAGEDLFTSRSR</sequence>
<dbReference type="InterPro" id="IPR013785">
    <property type="entry name" value="Aldolase_TIM"/>
</dbReference>
<feature type="domain" description="Cytochrome b5 heme-binding" evidence="23">
    <location>
        <begin position="80"/>
        <end position="158"/>
    </location>
</feature>
<dbReference type="AlphaFoldDB" id="A0AAD9FMG1"/>
<dbReference type="PROSITE" id="PS50255">
    <property type="entry name" value="CYTOCHROME_B5_2"/>
    <property type="match status" value="1"/>
</dbReference>
<dbReference type="GO" id="GO:0046872">
    <property type="term" value="F:metal ion binding"/>
    <property type="evidence" value="ECO:0007669"/>
    <property type="project" value="UniProtKB-KW"/>
</dbReference>
<dbReference type="InterPro" id="IPR001199">
    <property type="entry name" value="Cyt_B5-like_heme/steroid-bd"/>
</dbReference>
<accession>A0AAD9FMG1</accession>
<comment type="similarity">
    <text evidence="15">In the C-terminal section; belongs to the FMN-dependent alpha-hydroxy acid dehydrogenase family.</text>
</comment>
<dbReference type="FunFam" id="3.20.20.70:FF:000062">
    <property type="entry name" value="Cytochrome b2, mitochondrial, putative"/>
    <property type="match status" value="1"/>
</dbReference>
<comment type="similarity">
    <text evidence="16">In the N-terminal section; belongs to the cytochrome b5 family.</text>
</comment>
<keyword evidence="13" id="KW-0496">Mitochondrion</keyword>
<evidence type="ECO:0000256" key="1">
    <source>
        <dbReference type="ARBA" id="ARBA00001917"/>
    </source>
</evidence>
<feature type="domain" description="FMN hydroxy acid dehydrogenase" evidence="24">
    <location>
        <begin position="179"/>
        <end position="540"/>
    </location>
</feature>
<dbReference type="Pfam" id="PF01070">
    <property type="entry name" value="FMN_dh"/>
    <property type="match status" value="1"/>
</dbReference>
<feature type="region of interest" description="Disordered" evidence="22">
    <location>
        <begin position="61"/>
        <end position="81"/>
    </location>
</feature>
<evidence type="ECO:0000256" key="6">
    <source>
        <dbReference type="ARBA" id="ARBA00022617"/>
    </source>
</evidence>
<evidence type="ECO:0000256" key="7">
    <source>
        <dbReference type="ARBA" id="ARBA00022630"/>
    </source>
</evidence>
<evidence type="ECO:0000259" key="24">
    <source>
        <dbReference type="PROSITE" id="PS51349"/>
    </source>
</evidence>
<dbReference type="InterPro" id="IPR036400">
    <property type="entry name" value="Cyt_B5-like_heme/steroid_sf"/>
</dbReference>
<dbReference type="Gene3D" id="3.20.20.70">
    <property type="entry name" value="Aldolase class I"/>
    <property type="match status" value="1"/>
</dbReference>
<dbReference type="Proteomes" id="UP001182556">
    <property type="component" value="Unassembled WGS sequence"/>
</dbReference>
<comment type="cofactor">
    <cofactor evidence="1">
        <name>FMN</name>
        <dbReference type="ChEBI" id="CHEBI:58210"/>
    </cofactor>
</comment>
<dbReference type="PANTHER" id="PTHR10578:SF104">
    <property type="entry name" value="CYTOCHROME B2, MITOCHONDRIAL-RELATED"/>
    <property type="match status" value="1"/>
</dbReference>
<evidence type="ECO:0000256" key="8">
    <source>
        <dbReference type="ARBA" id="ARBA00022643"/>
    </source>
</evidence>
<evidence type="ECO:0000256" key="21">
    <source>
        <dbReference type="ARBA" id="ARBA00078938"/>
    </source>
</evidence>
<evidence type="ECO:0000313" key="25">
    <source>
        <dbReference type="EMBL" id="KAK1920831.1"/>
    </source>
</evidence>
<evidence type="ECO:0000256" key="15">
    <source>
        <dbReference type="ARBA" id="ARBA00061137"/>
    </source>
</evidence>
<dbReference type="Gene3D" id="3.10.120.10">
    <property type="entry name" value="Cytochrome b5-like heme/steroid binding domain"/>
    <property type="match status" value="1"/>
</dbReference>
<dbReference type="PANTHER" id="PTHR10578">
    <property type="entry name" value="S -2-HYDROXY-ACID OXIDASE-RELATED"/>
    <property type="match status" value="1"/>
</dbReference>
<dbReference type="EMBL" id="JAODAN010000012">
    <property type="protein sequence ID" value="KAK1920831.1"/>
    <property type="molecule type" value="Genomic_DNA"/>
</dbReference>
<evidence type="ECO:0000256" key="18">
    <source>
        <dbReference type="ARBA" id="ARBA00068515"/>
    </source>
</evidence>
<dbReference type="InterPro" id="IPR000262">
    <property type="entry name" value="FMN-dep_DH"/>
</dbReference>
<evidence type="ECO:0000256" key="12">
    <source>
        <dbReference type="ARBA" id="ARBA00023004"/>
    </source>
</evidence>
<dbReference type="Pfam" id="PF00173">
    <property type="entry name" value="Cyt-b5"/>
    <property type="match status" value="1"/>
</dbReference>
<keyword evidence="9" id="KW-0479">Metal-binding</keyword>